<accession>A0ABX6IEQ0</accession>
<dbReference type="InterPro" id="IPR012349">
    <property type="entry name" value="Split_barrel_FMN-bd"/>
</dbReference>
<dbReference type="EMBL" id="CP045809">
    <property type="protein sequence ID" value="QHN34321.1"/>
    <property type="molecule type" value="Genomic_DNA"/>
</dbReference>
<dbReference type="Proteomes" id="UP001059836">
    <property type="component" value="Chromosome"/>
</dbReference>
<protein>
    <submittedName>
        <fullName evidence="1">Nitroreductase family deazaflavin-dependent oxidoreductase</fullName>
    </submittedName>
</protein>
<dbReference type="InterPro" id="IPR004378">
    <property type="entry name" value="F420H2_quin_Rdtase"/>
</dbReference>
<dbReference type="Gene3D" id="2.30.110.10">
    <property type="entry name" value="Electron Transport, Fmn-binding Protein, Chain A"/>
    <property type="match status" value="1"/>
</dbReference>
<organism evidence="1 2">
    <name type="scientific">Gordonia pseudamarae</name>
    <dbReference type="NCBI Taxonomy" id="2831662"/>
    <lineage>
        <taxon>Bacteria</taxon>
        <taxon>Bacillati</taxon>
        <taxon>Actinomycetota</taxon>
        <taxon>Actinomycetes</taxon>
        <taxon>Mycobacteriales</taxon>
        <taxon>Gordoniaceae</taxon>
        <taxon>Gordonia</taxon>
    </lineage>
</organism>
<evidence type="ECO:0000313" key="2">
    <source>
        <dbReference type="Proteomes" id="UP001059836"/>
    </source>
</evidence>
<dbReference type="RefSeq" id="WP_213247303.1">
    <property type="nucleotide sequence ID" value="NZ_CP045806.1"/>
</dbReference>
<sequence>MGSRKHPNDTPETPMLLPGKVEDLVNEYFAPFANATAKKLPFFGVVKHLGRTSGKTYETPVSTFRRGDVLAIGLVHGKTNWVKNVLAAGEAEVKLAGGVRTRGQVVRITNPRIVPVGADAPELPKRAQGLLRRSAVFAADITV</sequence>
<name>A0ABX6IEQ0_9ACTN</name>
<evidence type="ECO:0000313" key="1">
    <source>
        <dbReference type="EMBL" id="QHN34321.1"/>
    </source>
</evidence>
<dbReference type="NCBIfam" id="TIGR00026">
    <property type="entry name" value="hi_GC_TIGR00026"/>
    <property type="match status" value="1"/>
</dbReference>
<gene>
    <name evidence="1" type="ORF">GII31_04795</name>
</gene>
<keyword evidence="2" id="KW-1185">Reference proteome</keyword>
<proteinExistence type="predicted"/>
<reference evidence="1" key="1">
    <citation type="journal article" date="2021" name="Nat. Microbiol.">
        <title>Cocultivation of an ultrasmall environmental parasitic bacterium with lytic ability against bacteria associated with wastewater foams.</title>
        <authorList>
            <person name="Batinovic S."/>
            <person name="Rose J.J.A."/>
            <person name="Ratcliffe J."/>
            <person name="Seviour R.J."/>
            <person name="Petrovski S."/>
        </authorList>
    </citation>
    <scope>NUCLEOTIDE SEQUENCE</scope>
    <source>
        <strain evidence="1">CON9</strain>
    </source>
</reference>